<evidence type="ECO:0000313" key="6">
    <source>
        <dbReference type="EMBL" id="TWT38208.1"/>
    </source>
</evidence>
<reference evidence="6 7" key="1">
    <citation type="submission" date="2019-02" db="EMBL/GenBank/DDBJ databases">
        <title>Deep-cultivation of Planctomycetes and their phenomic and genomic characterization uncovers novel biology.</title>
        <authorList>
            <person name="Wiegand S."/>
            <person name="Jogler M."/>
            <person name="Boedeker C."/>
            <person name="Pinto D."/>
            <person name="Vollmers J."/>
            <person name="Rivas-Marin E."/>
            <person name="Kohn T."/>
            <person name="Peeters S.H."/>
            <person name="Heuer A."/>
            <person name="Rast P."/>
            <person name="Oberbeckmann S."/>
            <person name="Bunk B."/>
            <person name="Jeske O."/>
            <person name="Meyerdierks A."/>
            <person name="Storesund J.E."/>
            <person name="Kallscheuer N."/>
            <person name="Luecker S."/>
            <person name="Lage O.M."/>
            <person name="Pohl T."/>
            <person name="Merkel B.J."/>
            <person name="Hornburger P."/>
            <person name="Mueller R.-W."/>
            <person name="Bruemmer F."/>
            <person name="Labrenz M."/>
            <person name="Spormann A.M."/>
            <person name="Op Den Camp H."/>
            <person name="Overmann J."/>
            <person name="Amann R."/>
            <person name="Jetten M.S.M."/>
            <person name="Mascher T."/>
            <person name="Medema M.H."/>
            <person name="Devos D.P."/>
            <person name="Kaster A.-K."/>
            <person name="Ovreas L."/>
            <person name="Rohde M."/>
            <person name="Galperin M.Y."/>
            <person name="Jogler C."/>
        </authorList>
    </citation>
    <scope>NUCLEOTIDE SEQUENCE [LARGE SCALE GENOMIC DNA]</scope>
    <source>
        <strain evidence="6 7">KOR34</strain>
    </source>
</reference>
<dbReference type="Pfam" id="PF00437">
    <property type="entry name" value="T2SSE"/>
    <property type="match status" value="1"/>
</dbReference>
<feature type="region of interest" description="Disordered" evidence="4">
    <location>
        <begin position="1"/>
        <end position="29"/>
    </location>
</feature>
<dbReference type="SUPFAM" id="SSF52540">
    <property type="entry name" value="P-loop containing nucleoside triphosphate hydrolases"/>
    <property type="match status" value="1"/>
</dbReference>
<sequence>MFEDGSTPADSSGKCLLNETSAGRGPAGDAPEIVDSLIHQTFELGASDMHLLPMANGLRVHWRIDGVLHHAGDLPKSVASHVITRVKVLADLITYESHTPQEGRMRTSPDRPPVRITTMPTLFGEQVVARVLPGGAQHMARLDDLGMPATTHQILSEALRQTTGAILIAGPSGSGKSTTAYAVIREIGAVSVGARSISSLEDPVEVVLPGVAQSQAAAHAGFDINTGLRALVRQDPEVILVGEIRDAESARIAFQAALTGQLLVTTFHASDIVTAITRLIDMGIPPYVLRGATQAIVVQRLLRRLCACSHPDKLVGCGNCRGTGYKGRVVIAEAADVREADLSEEIREDYDRDRLHSKLHDHGSQSLYEQAESLIAEGVTTRLEMQRVLGFPHQS</sequence>
<dbReference type="SMART" id="SM00382">
    <property type="entry name" value="AAA"/>
    <property type="match status" value="1"/>
</dbReference>
<dbReference type="Gene3D" id="3.30.450.90">
    <property type="match status" value="1"/>
</dbReference>
<dbReference type="Gene3D" id="3.40.50.300">
    <property type="entry name" value="P-loop containing nucleotide triphosphate hydrolases"/>
    <property type="match status" value="1"/>
</dbReference>
<protein>
    <submittedName>
        <fullName evidence="6">Putative type II secretion system protein E</fullName>
    </submittedName>
</protein>
<keyword evidence="3" id="KW-0067">ATP-binding</keyword>
<evidence type="ECO:0000313" key="7">
    <source>
        <dbReference type="Proteomes" id="UP000316714"/>
    </source>
</evidence>
<keyword evidence="2" id="KW-0547">Nucleotide-binding</keyword>
<dbReference type="GO" id="GO:0005524">
    <property type="term" value="F:ATP binding"/>
    <property type="evidence" value="ECO:0007669"/>
    <property type="project" value="UniProtKB-KW"/>
</dbReference>
<dbReference type="Proteomes" id="UP000316714">
    <property type="component" value="Unassembled WGS sequence"/>
</dbReference>
<proteinExistence type="inferred from homology"/>
<dbReference type="CDD" id="cd01129">
    <property type="entry name" value="PulE-GspE-like"/>
    <property type="match status" value="1"/>
</dbReference>
<gene>
    <name evidence="6" type="primary">gspE</name>
    <name evidence="6" type="ORF">KOR34_31770</name>
</gene>
<dbReference type="GO" id="GO:0016887">
    <property type="term" value="F:ATP hydrolysis activity"/>
    <property type="evidence" value="ECO:0007669"/>
    <property type="project" value="TreeGrafter"/>
</dbReference>
<evidence type="ECO:0000256" key="4">
    <source>
        <dbReference type="SAM" id="MobiDB-lite"/>
    </source>
</evidence>
<dbReference type="PANTHER" id="PTHR30258">
    <property type="entry name" value="TYPE II SECRETION SYSTEM PROTEIN GSPE-RELATED"/>
    <property type="match status" value="1"/>
</dbReference>
<dbReference type="GO" id="GO:0005886">
    <property type="term" value="C:plasma membrane"/>
    <property type="evidence" value="ECO:0007669"/>
    <property type="project" value="TreeGrafter"/>
</dbReference>
<evidence type="ECO:0000256" key="1">
    <source>
        <dbReference type="ARBA" id="ARBA00006611"/>
    </source>
</evidence>
<dbReference type="RefSeq" id="WP_197531442.1">
    <property type="nucleotide sequence ID" value="NZ_SIHJ01000001.1"/>
</dbReference>
<comment type="caution">
    <text evidence="6">The sequence shown here is derived from an EMBL/GenBank/DDBJ whole genome shotgun (WGS) entry which is preliminary data.</text>
</comment>
<keyword evidence="7" id="KW-1185">Reference proteome</keyword>
<feature type="domain" description="AAA+ ATPase" evidence="5">
    <location>
        <begin position="162"/>
        <end position="286"/>
    </location>
</feature>
<dbReference type="InterPro" id="IPR001482">
    <property type="entry name" value="T2SS/T4SS_dom"/>
</dbReference>
<dbReference type="InterPro" id="IPR003593">
    <property type="entry name" value="AAA+_ATPase"/>
</dbReference>
<accession>A0A5C5VI25</accession>
<evidence type="ECO:0000256" key="2">
    <source>
        <dbReference type="ARBA" id="ARBA00022741"/>
    </source>
</evidence>
<evidence type="ECO:0000256" key="3">
    <source>
        <dbReference type="ARBA" id="ARBA00022840"/>
    </source>
</evidence>
<dbReference type="EMBL" id="SIHJ01000001">
    <property type="protein sequence ID" value="TWT38208.1"/>
    <property type="molecule type" value="Genomic_DNA"/>
</dbReference>
<organism evidence="6 7">
    <name type="scientific">Posidoniimonas corsicana</name>
    <dbReference type="NCBI Taxonomy" id="1938618"/>
    <lineage>
        <taxon>Bacteria</taxon>
        <taxon>Pseudomonadati</taxon>
        <taxon>Planctomycetota</taxon>
        <taxon>Planctomycetia</taxon>
        <taxon>Pirellulales</taxon>
        <taxon>Lacipirellulaceae</taxon>
        <taxon>Posidoniimonas</taxon>
    </lineage>
</organism>
<dbReference type="AlphaFoldDB" id="A0A5C5VI25"/>
<name>A0A5C5VI25_9BACT</name>
<dbReference type="PANTHER" id="PTHR30258:SF2">
    <property type="entry name" value="COMG OPERON PROTEIN 1"/>
    <property type="match status" value="1"/>
</dbReference>
<evidence type="ECO:0000259" key="5">
    <source>
        <dbReference type="SMART" id="SM00382"/>
    </source>
</evidence>
<dbReference type="InterPro" id="IPR027417">
    <property type="entry name" value="P-loop_NTPase"/>
</dbReference>
<comment type="similarity">
    <text evidence="1">Belongs to the GSP E family.</text>
</comment>